<keyword evidence="4" id="KW-0547">Nucleotide-binding</keyword>
<evidence type="ECO:0000256" key="8">
    <source>
        <dbReference type="ARBA" id="ARBA00048679"/>
    </source>
</evidence>
<evidence type="ECO:0000256" key="6">
    <source>
        <dbReference type="ARBA" id="ARBA00022840"/>
    </source>
</evidence>
<dbReference type="PANTHER" id="PTHR43671">
    <property type="entry name" value="SERINE/THREONINE-PROTEIN KINASE NEK"/>
    <property type="match status" value="1"/>
</dbReference>
<protein>
    <recommendedName>
        <fullName evidence="1">non-specific serine/threonine protein kinase</fullName>
        <ecNumber evidence="1">2.7.11.1</ecNumber>
    </recommendedName>
</protein>
<comment type="catalytic activity">
    <reaction evidence="8">
        <text>L-seryl-[protein] + ATP = O-phospho-L-seryl-[protein] + ADP + H(+)</text>
        <dbReference type="Rhea" id="RHEA:17989"/>
        <dbReference type="Rhea" id="RHEA-COMP:9863"/>
        <dbReference type="Rhea" id="RHEA-COMP:11604"/>
        <dbReference type="ChEBI" id="CHEBI:15378"/>
        <dbReference type="ChEBI" id="CHEBI:29999"/>
        <dbReference type="ChEBI" id="CHEBI:30616"/>
        <dbReference type="ChEBI" id="CHEBI:83421"/>
        <dbReference type="ChEBI" id="CHEBI:456216"/>
        <dbReference type="EC" id="2.7.11.1"/>
    </reaction>
</comment>
<evidence type="ECO:0000256" key="1">
    <source>
        <dbReference type="ARBA" id="ARBA00012513"/>
    </source>
</evidence>
<dbReference type="InterPro" id="IPR050660">
    <property type="entry name" value="NEK_Ser/Thr_kinase"/>
</dbReference>
<gene>
    <name evidence="10" type="ORF">PG991_011874</name>
</gene>
<organism evidence="10 11">
    <name type="scientific">Apiospora marii</name>
    <dbReference type="NCBI Taxonomy" id="335849"/>
    <lineage>
        <taxon>Eukaryota</taxon>
        <taxon>Fungi</taxon>
        <taxon>Dikarya</taxon>
        <taxon>Ascomycota</taxon>
        <taxon>Pezizomycotina</taxon>
        <taxon>Sordariomycetes</taxon>
        <taxon>Xylariomycetidae</taxon>
        <taxon>Amphisphaeriales</taxon>
        <taxon>Apiosporaceae</taxon>
        <taxon>Apiospora</taxon>
    </lineage>
</organism>
<keyword evidence="5" id="KW-0418">Kinase</keyword>
<keyword evidence="2" id="KW-0723">Serine/threonine-protein kinase</keyword>
<reference evidence="10 11" key="1">
    <citation type="submission" date="2023-01" db="EMBL/GenBank/DDBJ databases">
        <title>Analysis of 21 Apiospora genomes using comparative genomics revels a genus with tremendous synthesis potential of carbohydrate active enzymes and secondary metabolites.</title>
        <authorList>
            <person name="Sorensen T."/>
        </authorList>
    </citation>
    <scope>NUCLEOTIDE SEQUENCE [LARGE SCALE GENOMIC DNA]</scope>
    <source>
        <strain evidence="10 11">CBS 20057</strain>
    </source>
</reference>
<evidence type="ECO:0000259" key="9">
    <source>
        <dbReference type="PROSITE" id="PS50011"/>
    </source>
</evidence>
<evidence type="ECO:0000313" key="11">
    <source>
        <dbReference type="Proteomes" id="UP001396898"/>
    </source>
</evidence>
<dbReference type="PROSITE" id="PS50011">
    <property type="entry name" value="PROTEIN_KINASE_DOM"/>
    <property type="match status" value="1"/>
</dbReference>
<dbReference type="InterPro" id="IPR000719">
    <property type="entry name" value="Prot_kinase_dom"/>
</dbReference>
<dbReference type="SUPFAM" id="SSF56112">
    <property type="entry name" value="Protein kinase-like (PK-like)"/>
    <property type="match status" value="1"/>
</dbReference>
<proteinExistence type="predicted"/>
<dbReference type="EMBL" id="JAQQWI010000016">
    <property type="protein sequence ID" value="KAK8009323.1"/>
    <property type="molecule type" value="Genomic_DNA"/>
</dbReference>
<evidence type="ECO:0000256" key="7">
    <source>
        <dbReference type="ARBA" id="ARBA00047899"/>
    </source>
</evidence>
<keyword evidence="3" id="KW-0808">Transferase</keyword>
<comment type="catalytic activity">
    <reaction evidence="7">
        <text>L-threonyl-[protein] + ATP = O-phospho-L-threonyl-[protein] + ADP + H(+)</text>
        <dbReference type="Rhea" id="RHEA:46608"/>
        <dbReference type="Rhea" id="RHEA-COMP:11060"/>
        <dbReference type="Rhea" id="RHEA-COMP:11605"/>
        <dbReference type="ChEBI" id="CHEBI:15378"/>
        <dbReference type="ChEBI" id="CHEBI:30013"/>
        <dbReference type="ChEBI" id="CHEBI:30616"/>
        <dbReference type="ChEBI" id="CHEBI:61977"/>
        <dbReference type="ChEBI" id="CHEBI:456216"/>
        <dbReference type="EC" id="2.7.11.1"/>
    </reaction>
</comment>
<evidence type="ECO:0000256" key="4">
    <source>
        <dbReference type="ARBA" id="ARBA00022741"/>
    </source>
</evidence>
<dbReference type="Gene3D" id="1.10.510.10">
    <property type="entry name" value="Transferase(Phosphotransferase) domain 1"/>
    <property type="match status" value="1"/>
</dbReference>
<keyword evidence="11" id="KW-1185">Reference proteome</keyword>
<sequence length="415" mass="47375">MSTHKKRPYRQVGVFLPHVRDTEKPDTDEQGPTLPKQTYFPQLEFWQRLSDNSYSLYFQHHNGGTLEDLIQKYRRARTPIPETFVWHVAVELGKALAYLHQAPPGILPGWWRIRHRGLTADNVFVHYEGTENGNRYARGTPKNAFPQIVLGGFGRAARTDEPQAELRPSAMIEEFAKLTAVFGPAPEAAAAPSAAAIAVGPNAVRSRWWEDVYQYGGLLRRLVQAHLPGADAPPEAWTVEEACFWGLIPGQSPHYSEELQEWLSSNFEYDNMDTSDIFQSQTINGVTEDNYRRIGTMQQLLDDNWAQNLTQAQECLDAARRELGAIYTGPANVSWTQPPHLMACPYFDEDDEELRGLDRWSTARGRPGPLRPLRAHRELRRVEWQVPKLYPVDERTDVRYFGQWDDEGDFIMGGV</sequence>
<evidence type="ECO:0000256" key="2">
    <source>
        <dbReference type="ARBA" id="ARBA00022527"/>
    </source>
</evidence>
<dbReference type="Proteomes" id="UP001396898">
    <property type="component" value="Unassembled WGS sequence"/>
</dbReference>
<dbReference type="PANTHER" id="PTHR43671:SF98">
    <property type="entry name" value="SERINE_THREONINE-PROTEIN KINASE NEK11"/>
    <property type="match status" value="1"/>
</dbReference>
<accession>A0ABR1RFE7</accession>
<dbReference type="InterPro" id="IPR011009">
    <property type="entry name" value="Kinase-like_dom_sf"/>
</dbReference>
<evidence type="ECO:0000256" key="5">
    <source>
        <dbReference type="ARBA" id="ARBA00022777"/>
    </source>
</evidence>
<name>A0ABR1RFE7_9PEZI</name>
<evidence type="ECO:0000256" key="3">
    <source>
        <dbReference type="ARBA" id="ARBA00022679"/>
    </source>
</evidence>
<evidence type="ECO:0000313" key="10">
    <source>
        <dbReference type="EMBL" id="KAK8009323.1"/>
    </source>
</evidence>
<dbReference type="EC" id="2.7.11.1" evidence="1"/>
<feature type="domain" description="Protein kinase" evidence="9">
    <location>
        <begin position="1"/>
        <end position="306"/>
    </location>
</feature>
<comment type="caution">
    <text evidence="10">The sequence shown here is derived from an EMBL/GenBank/DDBJ whole genome shotgun (WGS) entry which is preliminary data.</text>
</comment>
<keyword evidence="6" id="KW-0067">ATP-binding</keyword>